<evidence type="ECO:0000259" key="2">
    <source>
        <dbReference type="Pfam" id="PF04773"/>
    </source>
</evidence>
<sequence>MKITSLLSLVAVFAATAAGSAAAQHVRAGTAKVVGGAVMVQNARGERPLQSGDALNAADRIVTGADGSASVVLRDGSVMVIGPQSQMELKSFAFDSTTHDGNMGVSLLRGTMRMVTGLIGKKRPEAVQVETPTSTVGILGTDFIVEVAEAEAAK</sequence>
<protein>
    <submittedName>
        <fullName evidence="3">FecR family protein</fullName>
    </submittedName>
</protein>
<dbReference type="EMBL" id="QJTC01000009">
    <property type="protein sequence ID" value="PYE78122.1"/>
    <property type="molecule type" value="Genomic_DNA"/>
</dbReference>
<keyword evidence="1" id="KW-0732">Signal</keyword>
<evidence type="ECO:0000256" key="1">
    <source>
        <dbReference type="SAM" id="SignalP"/>
    </source>
</evidence>
<feature type="domain" description="FecR protein" evidence="2">
    <location>
        <begin position="59"/>
        <end position="149"/>
    </location>
</feature>
<reference evidence="3 4" key="1">
    <citation type="submission" date="2018-06" db="EMBL/GenBank/DDBJ databases">
        <title>Genomic Encyclopedia of Type Strains, Phase III (KMG-III): the genomes of soil and plant-associated and newly described type strains.</title>
        <authorList>
            <person name="Whitman W."/>
        </authorList>
    </citation>
    <scope>NUCLEOTIDE SEQUENCE [LARGE SCALE GENOMIC DNA]</scope>
    <source>
        <strain evidence="3 4">CECT 7646</strain>
    </source>
</reference>
<dbReference type="AlphaFoldDB" id="A0A318SLJ8"/>
<keyword evidence="4" id="KW-1185">Reference proteome</keyword>
<dbReference type="RefSeq" id="WP_110465414.1">
    <property type="nucleotide sequence ID" value="NZ_JAMOFZ010000009.1"/>
</dbReference>
<accession>A0A318SLJ8</accession>
<evidence type="ECO:0000313" key="3">
    <source>
        <dbReference type="EMBL" id="PYE78122.1"/>
    </source>
</evidence>
<dbReference type="OrthoDB" id="369729at2"/>
<gene>
    <name evidence="3" type="ORF">DFQ15_10935</name>
</gene>
<dbReference type="Pfam" id="PF04773">
    <property type="entry name" value="FecR"/>
    <property type="match status" value="1"/>
</dbReference>
<feature type="chain" id="PRO_5016234270" evidence="1">
    <location>
        <begin position="24"/>
        <end position="154"/>
    </location>
</feature>
<name>A0A318SLJ8_9BURK</name>
<dbReference type="PANTHER" id="PTHR38731">
    <property type="entry name" value="LIPL45-RELATED LIPOPROTEIN-RELATED"/>
    <property type="match status" value="1"/>
</dbReference>
<proteinExistence type="predicted"/>
<feature type="signal peptide" evidence="1">
    <location>
        <begin position="1"/>
        <end position="23"/>
    </location>
</feature>
<dbReference type="InterPro" id="IPR006860">
    <property type="entry name" value="FecR"/>
</dbReference>
<evidence type="ECO:0000313" key="4">
    <source>
        <dbReference type="Proteomes" id="UP000247540"/>
    </source>
</evidence>
<dbReference type="Gene3D" id="2.60.120.1440">
    <property type="match status" value="1"/>
</dbReference>
<comment type="caution">
    <text evidence="3">The sequence shown here is derived from an EMBL/GenBank/DDBJ whole genome shotgun (WGS) entry which is preliminary data.</text>
</comment>
<organism evidence="3 4">
    <name type="scientific">Xylophilus ampelinus</name>
    <dbReference type="NCBI Taxonomy" id="54067"/>
    <lineage>
        <taxon>Bacteria</taxon>
        <taxon>Pseudomonadati</taxon>
        <taxon>Pseudomonadota</taxon>
        <taxon>Betaproteobacteria</taxon>
        <taxon>Burkholderiales</taxon>
        <taxon>Xylophilus</taxon>
    </lineage>
</organism>
<dbReference type="Proteomes" id="UP000247540">
    <property type="component" value="Unassembled WGS sequence"/>
</dbReference>